<dbReference type="EMBL" id="BMXR01000001">
    <property type="protein sequence ID" value="GGX39644.1"/>
    <property type="molecule type" value="Genomic_DNA"/>
</dbReference>
<dbReference type="GO" id="GO:0004497">
    <property type="term" value="F:monooxygenase activity"/>
    <property type="evidence" value="ECO:0007669"/>
    <property type="project" value="UniProtKB-KW"/>
</dbReference>
<proteinExistence type="predicted"/>
<evidence type="ECO:0000259" key="1">
    <source>
        <dbReference type="PROSITE" id="PS51725"/>
    </source>
</evidence>
<keyword evidence="2" id="KW-0560">Oxidoreductase</keyword>
<dbReference type="SUPFAM" id="SSF54909">
    <property type="entry name" value="Dimeric alpha+beta barrel"/>
    <property type="match status" value="1"/>
</dbReference>
<dbReference type="Gene3D" id="3.30.70.100">
    <property type="match status" value="1"/>
</dbReference>
<comment type="caution">
    <text evidence="2">The sequence shown here is derived from an EMBL/GenBank/DDBJ whole genome shotgun (WGS) entry which is preliminary data.</text>
</comment>
<accession>A0A918K0P8</accession>
<dbReference type="RefSeq" id="WP_189606691.1">
    <property type="nucleotide sequence ID" value="NZ_BMXR01000001.1"/>
</dbReference>
<keyword evidence="3" id="KW-1185">Reference proteome</keyword>
<dbReference type="InterPro" id="IPR011008">
    <property type="entry name" value="Dimeric_a/b-barrel"/>
</dbReference>
<dbReference type="PANTHER" id="PTHR37811:SF2">
    <property type="entry name" value="ABM DOMAIN-CONTAINING PROTEIN"/>
    <property type="match status" value="1"/>
</dbReference>
<dbReference type="Proteomes" id="UP000626148">
    <property type="component" value="Unassembled WGS sequence"/>
</dbReference>
<name>A0A918K0P8_9GAMM</name>
<dbReference type="InterPro" id="IPR052936">
    <property type="entry name" value="Jasmonate_Hydroxylase-like"/>
</dbReference>
<evidence type="ECO:0000313" key="2">
    <source>
        <dbReference type="EMBL" id="GGX39644.1"/>
    </source>
</evidence>
<dbReference type="PROSITE" id="PS51725">
    <property type="entry name" value="ABM"/>
    <property type="match status" value="1"/>
</dbReference>
<dbReference type="InterPro" id="IPR007138">
    <property type="entry name" value="ABM_dom"/>
</dbReference>
<protein>
    <submittedName>
        <fullName evidence="2">Antibiotic biosynthesis monooxygenase</fullName>
    </submittedName>
</protein>
<reference evidence="2" key="2">
    <citation type="submission" date="2020-09" db="EMBL/GenBank/DDBJ databases">
        <authorList>
            <person name="Sun Q."/>
            <person name="Kim S."/>
        </authorList>
    </citation>
    <scope>NUCLEOTIDE SEQUENCE</scope>
    <source>
        <strain evidence="2">KCTC 22169</strain>
    </source>
</reference>
<feature type="domain" description="ABM" evidence="1">
    <location>
        <begin position="2"/>
        <end position="90"/>
    </location>
</feature>
<dbReference type="Pfam" id="PF03992">
    <property type="entry name" value="ABM"/>
    <property type="match status" value="1"/>
</dbReference>
<keyword evidence="2" id="KW-0503">Monooxygenase</keyword>
<gene>
    <name evidence="2" type="ORF">GCM10007392_02640</name>
</gene>
<dbReference type="AlphaFoldDB" id="A0A918K0P8"/>
<organism evidence="2 3">
    <name type="scientific">Saccharospirillum salsuginis</name>
    <dbReference type="NCBI Taxonomy" id="418750"/>
    <lineage>
        <taxon>Bacteria</taxon>
        <taxon>Pseudomonadati</taxon>
        <taxon>Pseudomonadota</taxon>
        <taxon>Gammaproteobacteria</taxon>
        <taxon>Oceanospirillales</taxon>
        <taxon>Saccharospirillaceae</taxon>
        <taxon>Saccharospirillum</taxon>
    </lineage>
</organism>
<reference evidence="2" key="1">
    <citation type="journal article" date="2014" name="Int. J. Syst. Evol. Microbiol.">
        <title>Complete genome sequence of Corynebacterium casei LMG S-19264T (=DSM 44701T), isolated from a smear-ripened cheese.</title>
        <authorList>
            <consortium name="US DOE Joint Genome Institute (JGI-PGF)"/>
            <person name="Walter F."/>
            <person name="Albersmeier A."/>
            <person name="Kalinowski J."/>
            <person name="Ruckert C."/>
        </authorList>
    </citation>
    <scope>NUCLEOTIDE SEQUENCE</scope>
    <source>
        <strain evidence="2">KCTC 22169</strain>
    </source>
</reference>
<dbReference type="PANTHER" id="PTHR37811">
    <property type="entry name" value="BLL5343 PROTEIN"/>
    <property type="match status" value="1"/>
</dbReference>
<sequence length="109" mass="12763">MIVVIFEVVLDAQARDRYMTIAEELVQFLESIDGFLSVERFQSLADPDKLLSLSTWKDETAVQAWREQMRHRSAQYEGRYGLFRGYRLRVASVIRDYGKEDWAQAPTEV</sequence>
<evidence type="ECO:0000313" key="3">
    <source>
        <dbReference type="Proteomes" id="UP000626148"/>
    </source>
</evidence>